<proteinExistence type="predicted"/>
<evidence type="ECO:0000313" key="2">
    <source>
        <dbReference type="Proteomes" id="UP000181790"/>
    </source>
</evidence>
<gene>
    <name evidence="1" type="ORF">BLX24_08165</name>
</gene>
<accession>A0A1S2VM40</accession>
<evidence type="ECO:0000313" key="1">
    <source>
        <dbReference type="EMBL" id="OIN59823.1"/>
    </source>
</evidence>
<keyword evidence="2" id="KW-1185">Reference proteome</keyword>
<name>A0A1S2VM40_9BACT</name>
<dbReference type="Proteomes" id="UP000181790">
    <property type="component" value="Unassembled WGS sequence"/>
</dbReference>
<dbReference type="OrthoDB" id="7177295at2"/>
<dbReference type="RefSeq" id="WP_071502624.1">
    <property type="nucleotide sequence ID" value="NZ_MORL01000003.1"/>
</dbReference>
<dbReference type="EMBL" id="MORL01000003">
    <property type="protein sequence ID" value="OIN59823.1"/>
    <property type="molecule type" value="Genomic_DNA"/>
</dbReference>
<reference evidence="1 2" key="1">
    <citation type="submission" date="2016-10" db="EMBL/GenBank/DDBJ databases">
        <title>Arsenicibacter rosenii gen. nov., sp. nov., an efficient arsenic-methylating bacterium isolated from an arsenic-contaminated paddy soil.</title>
        <authorList>
            <person name="Huang K."/>
        </authorList>
    </citation>
    <scope>NUCLEOTIDE SEQUENCE [LARGE SCALE GENOMIC DNA]</scope>
    <source>
        <strain evidence="1 2">SM-1</strain>
    </source>
</reference>
<protein>
    <submittedName>
        <fullName evidence="1">Uncharacterized protein</fullName>
    </submittedName>
</protein>
<organism evidence="1 2">
    <name type="scientific">Arsenicibacter rosenii</name>
    <dbReference type="NCBI Taxonomy" id="1750698"/>
    <lineage>
        <taxon>Bacteria</taxon>
        <taxon>Pseudomonadati</taxon>
        <taxon>Bacteroidota</taxon>
        <taxon>Cytophagia</taxon>
        <taxon>Cytophagales</taxon>
        <taxon>Spirosomataceae</taxon>
        <taxon>Arsenicibacter</taxon>
    </lineage>
</organism>
<dbReference type="AlphaFoldDB" id="A0A1S2VM40"/>
<sequence>MLRDLASSFGQFTPSLFHDFTKGVMPSGYTFTRNSIATRINSAGAMETVAANVPRIDYDPVTLACRGLLTEEKRTNYFQNSFTPGSWATAGSTIKAANATIGPDGSLVPSFTNTSGQFSAVTIPLAAGFTLANSTTYTRSILFKCLAASNPTANKRFVWEVTLGASGLANASFNLATLTTTKSATIAAATLEDWGNGWYRAIMTFTTDATGTPSLGGNYIAGYASSTDTCTLAFFAAQFEVGSIATSPIPTATAAVTREWENTDLSLAANPSWFNQDQFSLVMETYINKFSNGSAGAGQSLLSLLGTDWSWFVQQSSTLIYFRNIRAGNTGFLPYSLNQVQRFAVGFRRGEKVRAFSPGNNSSLTSSSVSLSSSPFTGIRLGSFVNGDQQFNNYIRKLWIYPRSMASQFLQASVN</sequence>
<comment type="caution">
    <text evidence="1">The sequence shown here is derived from an EMBL/GenBank/DDBJ whole genome shotgun (WGS) entry which is preliminary data.</text>
</comment>